<gene>
    <name evidence="2" type="ORF">HG15A2_37060</name>
</gene>
<evidence type="ECO:0000256" key="1">
    <source>
        <dbReference type="SAM" id="SignalP"/>
    </source>
</evidence>
<dbReference type="AlphaFoldDB" id="A0A517MZQ9"/>
<proteinExistence type="predicted"/>
<protein>
    <recommendedName>
        <fullName evidence="4">Carboxypeptidase regulatory-like domain-containing protein</fullName>
    </recommendedName>
</protein>
<feature type="chain" id="PRO_5022162291" description="Carboxypeptidase regulatory-like domain-containing protein" evidence="1">
    <location>
        <begin position="23"/>
        <end position="132"/>
    </location>
</feature>
<reference evidence="2 3" key="1">
    <citation type="submission" date="2019-02" db="EMBL/GenBank/DDBJ databases">
        <title>Deep-cultivation of Planctomycetes and their phenomic and genomic characterization uncovers novel biology.</title>
        <authorList>
            <person name="Wiegand S."/>
            <person name="Jogler M."/>
            <person name="Boedeker C."/>
            <person name="Pinto D."/>
            <person name="Vollmers J."/>
            <person name="Rivas-Marin E."/>
            <person name="Kohn T."/>
            <person name="Peeters S.H."/>
            <person name="Heuer A."/>
            <person name="Rast P."/>
            <person name="Oberbeckmann S."/>
            <person name="Bunk B."/>
            <person name="Jeske O."/>
            <person name="Meyerdierks A."/>
            <person name="Storesund J.E."/>
            <person name="Kallscheuer N."/>
            <person name="Luecker S."/>
            <person name="Lage O.M."/>
            <person name="Pohl T."/>
            <person name="Merkel B.J."/>
            <person name="Hornburger P."/>
            <person name="Mueller R.-W."/>
            <person name="Bruemmer F."/>
            <person name="Labrenz M."/>
            <person name="Spormann A.M."/>
            <person name="Op den Camp H."/>
            <person name="Overmann J."/>
            <person name="Amann R."/>
            <person name="Jetten M.S.M."/>
            <person name="Mascher T."/>
            <person name="Medema M.H."/>
            <person name="Devos D.P."/>
            <person name="Kaster A.-K."/>
            <person name="Ovreas L."/>
            <person name="Rohde M."/>
            <person name="Galperin M.Y."/>
            <person name="Jogler C."/>
        </authorList>
    </citation>
    <scope>NUCLEOTIDE SEQUENCE [LARGE SCALE GENOMIC DNA]</scope>
    <source>
        <strain evidence="2 3">HG15A2</strain>
    </source>
</reference>
<keyword evidence="3" id="KW-1185">Reference proteome</keyword>
<name>A0A517MZQ9_9BACT</name>
<evidence type="ECO:0000313" key="2">
    <source>
        <dbReference type="EMBL" id="QDT00370.1"/>
    </source>
</evidence>
<organism evidence="2 3">
    <name type="scientific">Adhaeretor mobilis</name>
    <dbReference type="NCBI Taxonomy" id="1930276"/>
    <lineage>
        <taxon>Bacteria</taxon>
        <taxon>Pseudomonadati</taxon>
        <taxon>Planctomycetota</taxon>
        <taxon>Planctomycetia</taxon>
        <taxon>Pirellulales</taxon>
        <taxon>Lacipirellulaceae</taxon>
        <taxon>Adhaeretor</taxon>
    </lineage>
</organism>
<keyword evidence="1" id="KW-0732">Signal</keyword>
<dbReference type="KEGG" id="amob:HG15A2_37060"/>
<sequence length="132" mass="14255" precursor="true">MRNLPKTILISLVCACFMLPNAGCSNSTRPELGTIQGTVTLGGKPVEGAYLTFNPVDLGRSSHGKTNQEGNYEVTYIRDIKGAKVGTHEITIRTVGPGYPGEIIPSQYNDKSTLTEEIAPGENTIDFKLVKK</sequence>
<dbReference type="EMBL" id="CP036263">
    <property type="protein sequence ID" value="QDT00370.1"/>
    <property type="molecule type" value="Genomic_DNA"/>
</dbReference>
<evidence type="ECO:0008006" key="4">
    <source>
        <dbReference type="Google" id="ProtNLM"/>
    </source>
</evidence>
<dbReference type="Proteomes" id="UP000319852">
    <property type="component" value="Chromosome"/>
</dbReference>
<feature type="signal peptide" evidence="1">
    <location>
        <begin position="1"/>
        <end position="22"/>
    </location>
</feature>
<evidence type="ECO:0000313" key="3">
    <source>
        <dbReference type="Proteomes" id="UP000319852"/>
    </source>
</evidence>
<accession>A0A517MZQ9</accession>